<dbReference type="OrthoDB" id="6265116at2759"/>
<gene>
    <name evidence="3" type="ORF">TASK_LOCUS8841</name>
</gene>
<name>A0A0R3WDJ6_TAEAS</name>
<evidence type="ECO:0000313" key="3">
    <source>
        <dbReference type="EMBL" id="VDK41126.1"/>
    </source>
</evidence>
<dbReference type="EMBL" id="UYRS01018906">
    <property type="protein sequence ID" value="VDK41126.1"/>
    <property type="molecule type" value="Genomic_DNA"/>
</dbReference>
<reference evidence="5" key="1">
    <citation type="submission" date="2017-02" db="UniProtKB">
        <authorList>
            <consortium name="WormBaseParasite"/>
        </authorList>
    </citation>
    <scope>IDENTIFICATION</scope>
</reference>
<feature type="region of interest" description="Disordered" evidence="2">
    <location>
        <begin position="394"/>
        <end position="417"/>
    </location>
</feature>
<evidence type="ECO:0000313" key="4">
    <source>
        <dbReference type="Proteomes" id="UP000282613"/>
    </source>
</evidence>
<organism evidence="5">
    <name type="scientific">Taenia asiatica</name>
    <name type="common">Asian tapeworm</name>
    <dbReference type="NCBI Taxonomy" id="60517"/>
    <lineage>
        <taxon>Eukaryota</taxon>
        <taxon>Metazoa</taxon>
        <taxon>Spiralia</taxon>
        <taxon>Lophotrochozoa</taxon>
        <taxon>Platyhelminthes</taxon>
        <taxon>Cestoda</taxon>
        <taxon>Eucestoda</taxon>
        <taxon>Cyclophyllidea</taxon>
        <taxon>Taeniidae</taxon>
        <taxon>Taenia</taxon>
    </lineage>
</organism>
<evidence type="ECO:0000256" key="2">
    <source>
        <dbReference type="SAM" id="MobiDB-lite"/>
    </source>
</evidence>
<dbReference type="Proteomes" id="UP000282613">
    <property type="component" value="Unassembled WGS sequence"/>
</dbReference>
<keyword evidence="4" id="KW-1185">Reference proteome</keyword>
<sequence length="451" mass="52828">MPHRLKKSRRHPEDTYANVRPSLTNATSWKEEEFANFTHFQSSDWIVSTPSQTESEESRRISRFQLPLEPEDWTKSRLVPNFPSDEDGYRTFGIITSRDSEPQDDYNGLKFRATKRENDIVKTIDRLIWSLYGPKSFLLLEVELTPTQILRRWTTIVNLSGLKREGEKVTVTPDAVNDTEALHAAAHYMTEKFGQSVGTYEKWRQWFLPVCHPVRRRQNILRRFEIEYRVNVQDYERAMRPIAKTIRRNIRQLLHKEYAPVNNRIWHEKLGQVLIQQSRVDLTDHMKRLEEHERQRQMELLQKGVIKQDIYDQVATTRVAAKHKVRRRKHGKKKDDPASNLLAHLDAFNTTAVAPNLDELNDCQRDLTQLEASMETVKGEVASDEQRWQDWVTNEEVSSQDSGRIHEDAPAPPAPNDMKELYKRAHKVLNTPCFVKKKVSTKPPSPKRGHR</sequence>
<evidence type="ECO:0000313" key="5">
    <source>
        <dbReference type="WBParaSite" id="TASK_0000884001-mRNA-1"/>
    </source>
</evidence>
<evidence type="ECO:0000256" key="1">
    <source>
        <dbReference type="SAM" id="Coils"/>
    </source>
</evidence>
<dbReference type="AlphaFoldDB" id="A0A0R3WDJ6"/>
<keyword evidence="1" id="KW-0175">Coiled coil</keyword>
<reference evidence="3 4" key="2">
    <citation type="submission" date="2018-11" db="EMBL/GenBank/DDBJ databases">
        <authorList>
            <consortium name="Pathogen Informatics"/>
        </authorList>
    </citation>
    <scope>NUCLEOTIDE SEQUENCE [LARGE SCALE GENOMIC DNA]</scope>
</reference>
<dbReference type="WBParaSite" id="TASK_0000884001-mRNA-1">
    <property type="protein sequence ID" value="TASK_0000884001-mRNA-1"/>
    <property type="gene ID" value="TASK_0000884001"/>
</dbReference>
<protein>
    <submittedName>
        <fullName evidence="5">Similar to</fullName>
    </submittedName>
</protein>
<accession>A0A0R3WDJ6</accession>
<proteinExistence type="predicted"/>
<feature type="coiled-coil region" evidence="1">
    <location>
        <begin position="360"/>
        <end position="387"/>
    </location>
</feature>